<protein>
    <submittedName>
        <fullName evidence="2">Uncharacterized protein</fullName>
    </submittedName>
</protein>
<evidence type="ECO:0000313" key="2">
    <source>
        <dbReference type="EMBL" id="KAF8772212.1"/>
    </source>
</evidence>
<comment type="caution">
    <text evidence="2">The sequence shown here is derived from an EMBL/GenBank/DDBJ whole genome shotgun (WGS) entry which is preliminary data.</text>
</comment>
<dbReference type="OrthoDB" id="1932658at2759"/>
<feature type="region of interest" description="Disordered" evidence="1">
    <location>
        <begin position="464"/>
        <end position="491"/>
    </location>
</feature>
<evidence type="ECO:0000313" key="3">
    <source>
        <dbReference type="Proteomes" id="UP000636709"/>
    </source>
</evidence>
<organism evidence="2 3">
    <name type="scientific">Digitaria exilis</name>
    <dbReference type="NCBI Taxonomy" id="1010633"/>
    <lineage>
        <taxon>Eukaryota</taxon>
        <taxon>Viridiplantae</taxon>
        <taxon>Streptophyta</taxon>
        <taxon>Embryophyta</taxon>
        <taxon>Tracheophyta</taxon>
        <taxon>Spermatophyta</taxon>
        <taxon>Magnoliopsida</taxon>
        <taxon>Liliopsida</taxon>
        <taxon>Poales</taxon>
        <taxon>Poaceae</taxon>
        <taxon>PACMAD clade</taxon>
        <taxon>Panicoideae</taxon>
        <taxon>Panicodae</taxon>
        <taxon>Paniceae</taxon>
        <taxon>Anthephorinae</taxon>
        <taxon>Digitaria</taxon>
    </lineage>
</organism>
<proteinExistence type="predicted"/>
<feature type="region of interest" description="Disordered" evidence="1">
    <location>
        <begin position="156"/>
        <end position="182"/>
    </location>
</feature>
<dbReference type="Proteomes" id="UP000636709">
    <property type="component" value="Unassembled WGS sequence"/>
</dbReference>
<feature type="region of interest" description="Disordered" evidence="1">
    <location>
        <begin position="349"/>
        <end position="382"/>
    </location>
</feature>
<feature type="compositionally biased region" description="Basic residues" evidence="1">
    <location>
        <begin position="285"/>
        <end position="294"/>
    </location>
</feature>
<accession>A0A835FQZ9</accession>
<evidence type="ECO:0000256" key="1">
    <source>
        <dbReference type="SAM" id="MobiDB-lite"/>
    </source>
</evidence>
<reference evidence="2" key="1">
    <citation type="submission" date="2020-07" db="EMBL/GenBank/DDBJ databases">
        <title>Genome sequence and genetic diversity analysis of an under-domesticated orphan crop, white fonio (Digitaria exilis).</title>
        <authorList>
            <person name="Bennetzen J.L."/>
            <person name="Chen S."/>
            <person name="Ma X."/>
            <person name="Wang X."/>
            <person name="Yssel A.E.J."/>
            <person name="Chaluvadi S.R."/>
            <person name="Johnson M."/>
            <person name="Gangashetty P."/>
            <person name="Hamidou F."/>
            <person name="Sanogo M.D."/>
            <person name="Zwaenepoel A."/>
            <person name="Wallace J."/>
            <person name="Van De Peer Y."/>
            <person name="Van Deynze A."/>
        </authorList>
    </citation>
    <scope>NUCLEOTIDE SEQUENCE</scope>
    <source>
        <tissue evidence="2">Leaves</tissue>
    </source>
</reference>
<sequence>MWVVAHLLACRNVSLGPSPSSGPTPTHSSPTCSRAPLRLSPNGRVACVAHPRLLNLSLFLLSSPHPHRIPPNFRKIRQLISPQITRSSSSALPIRRSIKEYRCPRLALIDSLPPRESVPAAAAMEEDPLIPLVSRVEQRRLRLRLRVAHPHRCGVAAGGVGEGDKENTVRSRGHRGRRGGEIGHIEAEILRLSSRLHHLPHLQAAGQRPSAGRQWSSLRRPREAGGAATDAGSSPPPKPPLSSRSSSRRAAQGLNRSSRLRRRGGRGSSLGPLDIVARIPGSPPPHRRGRFRARPARAGVSLGPLEIHNGVGSKPGSAAAAAAAPVKPFYNKAHNPSSTLYRQTVAIPAMPGSHMKPGKDDIKQSQGKEREHEPQGPGGIAVNKVGDEVKAKGVINQTSNAATSKRPAGSSKPHAWLVCGSWNTREAAQARVADLVGKRSFFTPDMDDGNAITPYQARVLQVESPEAGEEEQKKKKHDTFNSFHQLGSPSS</sequence>
<name>A0A835FQZ9_9POAL</name>
<dbReference type="PANTHER" id="PTHR36386">
    <property type="entry name" value="OS06G0683900 PROTEIN"/>
    <property type="match status" value="1"/>
</dbReference>
<feature type="compositionally biased region" description="Basic and acidic residues" evidence="1">
    <location>
        <begin position="357"/>
        <end position="374"/>
    </location>
</feature>
<feature type="region of interest" description="Disordered" evidence="1">
    <location>
        <begin position="202"/>
        <end position="294"/>
    </location>
</feature>
<dbReference type="PANTHER" id="PTHR36386:SF1">
    <property type="entry name" value="OS06G0683900 PROTEIN"/>
    <property type="match status" value="1"/>
</dbReference>
<gene>
    <name evidence="2" type="ORF">HU200_006009</name>
</gene>
<dbReference type="AlphaFoldDB" id="A0A835FQZ9"/>
<keyword evidence="3" id="KW-1185">Reference proteome</keyword>
<dbReference type="EMBL" id="JACEFO010000425">
    <property type="protein sequence ID" value="KAF8772212.1"/>
    <property type="molecule type" value="Genomic_DNA"/>
</dbReference>
<feature type="compositionally biased region" description="Polar residues" evidence="1">
    <location>
        <begin position="480"/>
        <end position="491"/>
    </location>
</feature>